<sequence length="90" mass="10203">MPEVAVRVSRIFAGNVPLPIKLLADLLQLVEFECAPQDKAERVNSDLIFETAEILLMNKCAERENLLGHVQILQLVKFLLETYFTFNGTI</sequence>
<dbReference type="EMBL" id="UYSU01032615">
    <property type="protein sequence ID" value="VDL90062.1"/>
    <property type="molecule type" value="Genomic_DNA"/>
</dbReference>
<gene>
    <name evidence="1" type="ORF">SSLN_LOCUS3677</name>
</gene>
<dbReference type="Proteomes" id="UP000275846">
    <property type="component" value="Unassembled WGS sequence"/>
</dbReference>
<reference evidence="3" key="1">
    <citation type="submission" date="2016-06" db="UniProtKB">
        <authorList>
            <consortium name="WormBaseParasite"/>
        </authorList>
    </citation>
    <scope>IDENTIFICATION</scope>
</reference>
<dbReference type="WBParaSite" id="SSLN_0000378901-mRNA-1">
    <property type="protein sequence ID" value="SSLN_0000378901-mRNA-1"/>
    <property type="gene ID" value="SSLN_0000378901"/>
</dbReference>
<keyword evidence="2" id="KW-1185">Reference proteome</keyword>
<name>A0A183SHH9_SCHSO</name>
<proteinExistence type="predicted"/>
<reference evidence="1 2" key="2">
    <citation type="submission" date="2018-11" db="EMBL/GenBank/DDBJ databases">
        <authorList>
            <consortium name="Pathogen Informatics"/>
        </authorList>
    </citation>
    <scope>NUCLEOTIDE SEQUENCE [LARGE SCALE GENOMIC DNA]</scope>
    <source>
        <strain evidence="1 2">NST_G2</strain>
    </source>
</reference>
<evidence type="ECO:0000313" key="2">
    <source>
        <dbReference type="Proteomes" id="UP000275846"/>
    </source>
</evidence>
<evidence type="ECO:0000313" key="1">
    <source>
        <dbReference type="EMBL" id="VDL90062.1"/>
    </source>
</evidence>
<protein>
    <submittedName>
        <fullName evidence="1 3">Uncharacterized protein</fullName>
    </submittedName>
</protein>
<dbReference type="OrthoDB" id="10047121at2759"/>
<accession>A0A183SHH9</accession>
<evidence type="ECO:0000313" key="3">
    <source>
        <dbReference type="WBParaSite" id="SSLN_0000378901-mRNA-1"/>
    </source>
</evidence>
<dbReference type="AlphaFoldDB" id="A0A183SHH9"/>
<organism evidence="3">
    <name type="scientific">Schistocephalus solidus</name>
    <name type="common">Tapeworm</name>
    <dbReference type="NCBI Taxonomy" id="70667"/>
    <lineage>
        <taxon>Eukaryota</taxon>
        <taxon>Metazoa</taxon>
        <taxon>Spiralia</taxon>
        <taxon>Lophotrochozoa</taxon>
        <taxon>Platyhelminthes</taxon>
        <taxon>Cestoda</taxon>
        <taxon>Eucestoda</taxon>
        <taxon>Diphyllobothriidea</taxon>
        <taxon>Diphyllobothriidae</taxon>
        <taxon>Schistocephalus</taxon>
    </lineage>
</organism>